<reference evidence="1 2" key="1">
    <citation type="submission" date="2020-08" db="EMBL/GenBank/DDBJ databases">
        <title>Cohnella phylogeny.</title>
        <authorList>
            <person name="Dunlap C."/>
        </authorList>
    </citation>
    <scope>NUCLEOTIDE SEQUENCE [LARGE SCALE GENOMIC DNA]</scope>
    <source>
        <strain evidence="1 2">DSM 28246</strain>
    </source>
</reference>
<evidence type="ECO:0000313" key="1">
    <source>
        <dbReference type="EMBL" id="MBB6673899.1"/>
    </source>
</evidence>
<gene>
    <name evidence="1" type="ORF">H7C19_24755</name>
</gene>
<name>A0A7X0VIQ3_9BACL</name>
<comment type="caution">
    <text evidence="1">The sequence shown here is derived from an EMBL/GenBank/DDBJ whole genome shotgun (WGS) entry which is preliminary data.</text>
</comment>
<evidence type="ECO:0000313" key="2">
    <source>
        <dbReference type="Proteomes" id="UP000547209"/>
    </source>
</evidence>
<accession>A0A7X0VIQ3</accession>
<organism evidence="1 2">
    <name type="scientific">Cohnella nanjingensis</name>
    <dbReference type="NCBI Taxonomy" id="1387779"/>
    <lineage>
        <taxon>Bacteria</taxon>
        <taxon>Bacillati</taxon>
        <taxon>Bacillota</taxon>
        <taxon>Bacilli</taxon>
        <taxon>Bacillales</taxon>
        <taxon>Paenibacillaceae</taxon>
        <taxon>Cohnella</taxon>
    </lineage>
</organism>
<proteinExistence type="predicted"/>
<dbReference type="Proteomes" id="UP000547209">
    <property type="component" value="Unassembled WGS sequence"/>
</dbReference>
<keyword evidence="2" id="KW-1185">Reference proteome</keyword>
<dbReference type="AlphaFoldDB" id="A0A7X0VIQ3"/>
<sequence>MARISAAFIGCMSVILLDWRRRIAALVVVLATGPQPRRFLEIKPQNTAYFLAGAPFPGFKPQYAAYFLAGAPFPGFKPQYAAYYPAATSFPGFKPQNAAYFPKPRRTRVQAAKRVFIPAAAPLVRAPPAAAEPCPTAARSPRRDK</sequence>
<protein>
    <submittedName>
        <fullName evidence="1">Uncharacterized protein</fullName>
    </submittedName>
</protein>
<dbReference type="EMBL" id="JACJVP010000042">
    <property type="protein sequence ID" value="MBB6673899.1"/>
    <property type="molecule type" value="Genomic_DNA"/>
</dbReference>